<feature type="region of interest" description="Disordered" evidence="1">
    <location>
        <begin position="97"/>
        <end position="117"/>
    </location>
</feature>
<name>A0A803PHN2_CANSA</name>
<dbReference type="Gramene" id="evm.model.04.497">
    <property type="protein sequence ID" value="cds.evm.model.04.497"/>
    <property type="gene ID" value="evm.TU.04.497"/>
</dbReference>
<dbReference type="AlphaFoldDB" id="A0A803PHN2"/>
<proteinExistence type="predicted"/>
<sequence length="291" mass="32412">MPLEDEENGLSGAVIGFEVMSEDDGPPRIDSNYSRRVSMSLDQNVNGVGKISFLASMASYSKRKKPPTRTDQPPNLKVVQAIHAAFSAFPKKSTKKDKAIVTKNSSPVRDSHKEKEKVIEIEDEPSTSSMVISPIEIDVAESSSYNEHKRVVKLAENLPSVKQRAFDAEIKIHHLKGQVAALEAKAAANIALYEGYCFDAIYNSWSVNGGADDFNWAAFGEDKITFFSSQCDRCANEVVLCDINFNLNGDVQDVRHAAGVEGYHPKHPNLVAVKMYQKRMQHKSRRYCKTR</sequence>
<reference evidence="2" key="2">
    <citation type="submission" date="2021-03" db="UniProtKB">
        <authorList>
            <consortium name="EnsemblPlants"/>
        </authorList>
    </citation>
    <scope>IDENTIFICATION</scope>
</reference>
<accession>A0A803PHN2</accession>
<protein>
    <submittedName>
        <fullName evidence="2">Uncharacterized protein</fullName>
    </submittedName>
</protein>
<reference evidence="2" key="1">
    <citation type="submission" date="2018-11" db="EMBL/GenBank/DDBJ databases">
        <authorList>
            <person name="Grassa J C."/>
        </authorList>
    </citation>
    <scope>NUCLEOTIDE SEQUENCE [LARGE SCALE GENOMIC DNA]</scope>
</reference>
<dbReference type="EMBL" id="UZAU01000362">
    <property type="status" value="NOT_ANNOTATED_CDS"/>
    <property type="molecule type" value="Genomic_DNA"/>
</dbReference>
<evidence type="ECO:0000313" key="3">
    <source>
        <dbReference type="Proteomes" id="UP000596661"/>
    </source>
</evidence>
<evidence type="ECO:0000256" key="1">
    <source>
        <dbReference type="SAM" id="MobiDB-lite"/>
    </source>
</evidence>
<dbReference type="Proteomes" id="UP000596661">
    <property type="component" value="Chromosome 4"/>
</dbReference>
<keyword evidence="3" id="KW-1185">Reference proteome</keyword>
<evidence type="ECO:0000313" key="2">
    <source>
        <dbReference type="EnsemblPlants" id="cds.evm.model.04.497"/>
    </source>
</evidence>
<dbReference type="EnsemblPlants" id="evm.model.04.497">
    <property type="protein sequence ID" value="cds.evm.model.04.497"/>
    <property type="gene ID" value="evm.TU.04.497"/>
</dbReference>
<organism evidence="2 3">
    <name type="scientific">Cannabis sativa</name>
    <name type="common">Hemp</name>
    <name type="synonym">Marijuana</name>
    <dbReference type="NCBI Taxonomy" id="3483"/>
    <lineage>
        <taxon>Eukaryota</taxon>
        <taxon>Viridiplantae</taxon>
        <taxon>Streptophyta</taxon>
        <taxon>Embryophyta</taxon>
        <taxon>Tracheophyta</taxon>
        <taxon>Spermatophyta</taxon>
        <taxon>Magnoliopsida</taxon>
        <taxon>eudicotyledons</taxon>
        <taxon>Gunneridae</taxon>
        <taxon>Pentapetalae</taxon>
        <taxon>rosids</taxon>
        <taxon>fabids</taxon>
        <taxon>Rosales</taxon>
        <taxon>Cannabaceae</taxon>
        <taxon>Cannabis</taxon>
    </lineage>
</organism>